<proteinExistence type="inferred from homology"/>
<dbReference type="PROSITE" id="PS52016">
    <property type="entry name" value="TONB_DEPENDENT_REC_3"/>
    <property type="match status" value="1"/>
</dbReference>
<reference evidence="18" key="1">
    <citation type="submission" date="2019-07" db="EMBL/GenBank/DDBJ databases">
        <title>Shewanella sp. YLB-08 draft genomic sequence.</title>
        <authorList>
            <person name="Yu L."/>
        </authorList>
    </citation>
    <scope>NUCLEOTIDE SEQUENCE [LARGE SCALE GENOMIC DNA]</scope>
    <source>
        <strain evidence="18">JCM 20706</strain>
    </source>
</reference>
<comment type="subcellular location">
    <subcellularLocation>
        <location evidence="1 12">Cell outer membrane</location>
        <topology evidence="1 12">Multi-pass membrane protein</topology>
    </subcellularLocation>
</comment>
<name>A0A553JLP6_SHEHA</name>
<dbReference type="InterPro" id="IPR037066">
    <property type="entry name" value="Plug_dom_sf"/>
</dbReference>
<dbReference type="PANTHER" id="PTHR32552:SF83">
    <property type="entry name" value="BLR3904 PROTEIN"/>
    <property type="match status" value="1"/>
</dbReference>
<dbReference type="CDD" id="cd01347">
    <property type="entry name" value="ligand_gated_channel"/>
    <property type="match status" value="1"/>
</dbReference>
<dbReference type="InterPro" id="IPR036942">
    <property type="entry name" value="Beta-barrel_TonB_sf"/>
</dbReference>
<evidence type="ECO:0000256" key="1">
    <source>
        <dbReference type="ARBA" id="ARBA00004571"/>
    </source>
</evidence>
<dbReference type="InterPro" id="IPR010105">
    <property type="entry name" value="TonB_sidphr_rcpt"/>
</dbReference>
<dbReference type="PANTHER" id="PTHR32552">
    <property type="entry name" value="FERRICHROME IRON RECEPTOR-RELATED"/>
    <property type="match status" value="1"/>
</dbReference>
<keyword evidence="7" id="KW-0406">Ion transport</keyword>
<organism evidence="17 18">
    <name type="scientific">Shewanella hanedai</name>
    <name type="common">Alteromonas hanedai</name>
    <dbReference type="NCBI Taxonomy" id="25"/>
    <lineage>
        <taxon>Bacteria</taxon>
        <taxon>Pseudomonadati</taxon>
        <taxon>Pseudomonadota</taxon>
        <taxon>Gammaproteobacteria</taxon>
        <taxon>Alteromonadales</taxon>
        <taxon>Shewanellaceae</taxon>
        <taxon>Shewanella</taxon>
    </lineage>
</organism>
<keyword evidence="18" id="KW-1185">Reference proteome</keyword>
<dbReference type="RefSeq" id="WP_144041220.1">
    <property type="nucleotide sequence ID" value="NZ_BMPL01000032.1"/>
</dbReference>
<dbReference type="Pfam" id="PF07715">
    <property type="entry name" value="Plug"/>
    <property type="match status" value="1"/>
</dbReference>
<gene>
    <name evidence="17" type="ORF">FN961_16195</name>
</gene>
<evidence type="ECO:0000256" key="2">
    <source>
        <dbReference type="ARBA" id="ARBA00009810"/>
    </source>
</evidence>
<dbReference type="InterPro" id="IPR039426">
    <property type="entry name" value="TonB-dep_rcpt-like"/>
</dbReference>
<keyword evidence="5 12" id="KW-0812">Transmembrane</keyword>
<comment type="similarity">
    <text evidence="2 12 13">Belongs to the TonB-dependent receptor family.</text>
</comment>
<evidence type="ECO:0000256" key="11">
    <source>
        <dbReference type="ARBA" id="ARBA00023237"/>
    </source>
</evidence>
<feature type="signal peptide" evidence="14">
    <location>
        <begin position="1"/>
        <end position="34"/>
    </location>
</feature>
<protein>
    <submittedName>
        <fullName evidence="17">TonB-dependent siderophore receptor</fullName>
    </submittedName>
</protein>
<dbReference type="GO" id="GO:0015344">
    <property type="term" value="F:siderophore uptake transmembrane transporter activity"/>
    <property type="evidence" value="ECO:0007669"/>
    <property type="project" value="TreeGrafter"/>
</dbReference>
<keyword evidence="6 14" id="KW-0732">Signal</keyword>
<evidence type="ECO:0000256" key="7">
    <source>
        <dbReference type="ARBA" id="ARBA00023065"/>
    </source>
</evidence>
<feature type="chain" id="PRO_5021826043" evidence="14">
    <location>
        <begin position="35"/>
        <end position="742"/>
    </location>
</feature>
<keyword evidence="3 12" id="KW-0813">Transport</keyword>
<feature type="domain" description="TonB-dependent receptor plug" evidence="16">
    <location>
        <begin position="67"/>
        <end position="170"/>
    </location>
</feature>
<evidence type="ECO:0000259" key="15">
    <source>
        <dbReference type="Pfam" id="PF00593"/>
    </source>
</evidence>
<evidence type="ECO:0000313" key="18">
    <source>
        <dbReference type="Proteomes" id="UP000318126"/>
    </source>
</evidence>
<dbReference type="GO" id="GO:0015891">
    <property type="term" value="P:siderophore transport"/>
    <property type="evidence" value="ECO:0007669"/>
    <property type="project" value="InterPro"/>
</dbReference>
<evidence type="ECO:0000256" key="4">
    <source>
        <dbReference type="ARBA" id="ARBA00022452"/>
    </source>
</evidence>
<dbReference type="GO" id="GO:0009279">
    <property type="term" value="C:cell outer membrane"/>
    <property type="evidence" value="ECO:0007669"/>
    <property type="project" value="UniProtKB-SubCell"/>
</dbReference>
<evidence type="ECO:0000256" key="14">
    <source>
        <dbReference type="SAM" id="SignalP"/>
    </source>
</evidence>
<evidence type="ECO:0000256" key="9">
    <source>
        <dbReference type="ARBA" id="ARBA00023136"/>
    </source>
</evidence>
<dbReference type="FunFam" id="2.170.130.10:FF:000001">
    <property type="entry name" value="Catecholate siderophore TonB-dependent receptor"/>
    <property type="match status" value="1"/>
</dbReference>
<evidence type="ECO:0000256" key="13">
    <source>
        <dbReference type="RuleBase" id="RU003357"/>
    </source>
</evidence>
<evidence type="ECO:0000256" key="12">
    <source>
        <dbReference type="PROSITE-ProRule" id="PRU01360"/>
    </source>
</evidence>
<dbReference type="InterPro" id="IPR012910">
    <property type="entry name" value="Plug_dom"/>
</dbReference>
<evidence type="ECO:0000313" key="17">
    <source>
        <dbReference type="EMBL" id="TRY13382.1"/>
    </source>
</evidence>
<dbReference type="Pfam" id="PF00593">
    <property type="entry name" value="TonB_dep_Rec_b-barrel"/>
    <property type="match status" value="1"/>
</dbReference>
<dbReference type="Proteomes" id="UP000318126">
    <property type="component" value="Unassembled WGS sequence"/>
</dbReference>
<feature type="domain" description="TonB-dependent receptor-like beta-barrel" evidence="15">
    <location>
        <begin position="246"/>
        <end position="711"/>
    </location>
</feature>
<dbReference type="InterPro" id="IPR000531">
    <property type="entry name" value="Beta-barrel_TonB"/>
</dbReference>
<dbReference type="GO" id="GO:0038023">
    <property type="term" value="F:signaling receptor activity"/>
    <property type="evidence" value="ECO:0007669"/>
    <property type="project" value="InterPro"/>
</dbReference>
<keyword evidence="9 12" id="KW-0472">Membrane</keyword>
<evidence type="ECO:0000256" key="6">
    <source>
        <dbReference type="ARBA" id="ARBA00022729"/>
    </source>
</evidence>
<dbReference type="Gene3D" id="2.170.130.10">
    <property type="entry name" value="TonB-dependent receptor, plug domain"/>
    <property type="match status" value="1"/>
</dbReference>
<dbReference type="OrthoDB" id="9790771at2"/>
<keyword evidence="8 13" id="KW-0798">TonB box</keyword>
<evidence type="ECO:0000259" key="16">
    <source>
        <dbReference type="Pfam" id="PF07715"/>
    </source>
</evidence>
<evidence type="ECO:0000256" key="8">
    <source>
        <dbReference type="ARBA" id="ARBA00023077"/>
    </source>
</evidence>
<evidence type="ECO:0000256" key="3">
    <source>
        <dbReference type="ARBA" id="ARBA00022448"/>
    </source>
</evidence>
<dbReference type="AlphaFoldDB" id="A0A553JLP6"/>
<dbReference type="NCBIfam" id="TIGR01783">
    <property type="entry name" value="TonB-siderophor"/>
    <property type="match status" value="1"/>
</dbReference>
<evidence type="ECO:0000256" key="5">
    <source>
        <dbReference type="ARBA" id="ARBA00022692"/>
    </source>
</evidence>
<dbReference type="SUPFAM" id="SSF56935">
    <property type="entry name" value="Porins"/>
    <property type="match status" value="1"/>
</dbReference>
<keyword evidence="10 17" id="KW-0675">Receptor</keyword>
<comment type="caution">
    <text evidence="17">The sequence shown here is derived from an EMBL/GenBank/DDBJ whole genome shotgun (WGS) entry which is preliminary data.</text>
</comment>
<accession>A0A553JLP6</accession>
<evidence type="ECO:0000256" key="10">
    <source>
        <dbReference type="ARBA" id="ARBA00023170"/>
    </source>
</evidence>
<keyword evidence="11 12" id="KW-0998">Cell outer membrane</keyword>
<dbReference type="Gene3D" id="2.40.170.20">
    <property type="entry name" value="TonB-dependent receptor, beta-barrel domain"/>
    <property type="match status" value="1"/>
</dbReference>
<sequence>MKTVIKESKSKFTKKLIVKSMGLALVSMALSAQANEVKELSTTHVKEEKKAGYKIEKASSPKYTGSLLDTPKTINIISSEVLKDQGVTSLNDALRNVAGVSTFGAGEGGGGNITTNDKITIRGFNANGNIYIDGIRDIAGYSRDMFNIEQLEVTKGASSSISGKGSSGGTINLVTKHAVQDDFLNTDISYDEAERFRLTVDANSQISDTLAGRINALYTKGGDPLDNGIEDYETLAIAPSVKYVISDKTNIAADFMYMKQDNNPMLGLPWINANAAAQLGLPEGAIDSSLWGNYYGVADRDFEEVEIAMGTLLIEHQISDSLTLRSETRLAKNEKKSTISRPILRSVRDPDTREYTYFNEIDIHSRTQNIDQENSLFVTKFDAITQLDTGGISHDLVLGAEYYIEEVTKQKLKDNRVFANPYVSLTNPNSNLPYTGSVDIDGKPTNTKGKGWAIYALDTMTISDNWLLTLGARFEDYEAKGSTYFRRNPVLFENIKVDGTFVSWNAALAYKPDANSTYYIGVANSQDPTGGELAFSGRSEEQLKQYNGLDPQEATSYDVGAKWDLLDESLQVSAALFLTKKTVADRDDDNTPFLSGEQEAKGIELTATGKLSDNVNILAGYTHQKTEVTKDFNSETQGNGLTAAPEDTASVWVTYDLNKWTFGAGGQYSSGDIFWRRNTAYFDSGSLTLFNAMASYTFSDNLLLQFNVDNIADKEYATDYSAKGHFRPGPGRNMKFSLRYQF</sequence>
<keyword evidence="4 12" id="KW-1134">Transmembrane beta strand</keyword>
<dbReference type="EMBL" id="VKGK01000020">
    <property type="protein sequence ID" value="TRY13382.1"/>
    <property type="molecule type" value="Genomic_DNA"/>
</dbReference>